<reference evidence="14 15" key="1">
    <citation type="submission" date="2022-07" db="EMBL/GenBank/DDBJ databases">
        <title>Methylomonas rivi sp. nov., Methylomonas rosea sp. nov., Methylomonas aureus sp. nov. and Methylomonas subterranea sp. nov., four novel methanotrophs isolated from a freshwater creek and the deep terrestrial subsurface.</title>
        <authorList>
            <person name="Abin C."/>
            <person name="Sankaranarayanan K."/>
            <person name="Garner C."/>
            <person name="Sindelar R."/>
            <person name="Kotary K."/>
            <person name="Garner R."/>
            <person name="Barclay S."/>
            <person name="Lawson P."/>
            <person name="Krumholz L."/>
        </authorList>
    </citation>
    <scope>NUCLEOTIDE SEQUENCE [LARGE SCALE GENOMIC DNA]</scope>
    <source>
        <strain evidence="14 15">SURF-2</strain>
    </source>
</reference>
<gene>
    <name evidence="14" type="ORF">NP590_07100</name>
</gene>
<dbReference type="InterPro" id="IPR036890">
    <property type="entry name" value="HATPase_C_sf"/>
</dbReference>
<organism evidence="14 15">
    <name type="scientific">Methylomonas subterranea</name>
    <dbReference type="NCBI Taxonomy" id="2952225"/>
    <lineage>
        <taxon>Bacteria</taxon>
        <taxon>Pseudomonadati</taxon>
        <taxon>Pseudomonadota</taxon>
        <taxon>Gammaproteobacteria</taxon>
        <taxon>Methylococcales</taxon>
        <taxon>Methylococcaceae</taxon>
        <taxon>Methylomonas</taxon>
    </lineage>
</organism>
<sequence length="440" mass="49451">MMPLRKRLSRGLGAVLCLVFVVHWFAADWVIRTVAEKQIANRLADDGYSLMETLAAGEDDSVTFNGLRISSVYSRPLSGHYYQIKVDARVYPSPSLLDFPLQTMAMGPEQSRIYHLSGPEQRPLLVLGLGMVRYGHRINISVAEDLSAVDHDITAIRMAYFGLSLTILLCALLLLGWDIRRSLLPVISVGGELEQVSSGRRQRIDPDVPAEIVPLVLEINRLLELVVRRLRQSRTAIGNLAHALKRPVAILYSMTAESALQDHPELRRQLRVQSEIIHRCIERELKRARIAGDPHVATVFNPRTELFALKKILRSLYSEKPLDIQITAPDRRIRFDREDIMELAGNLLDNACKWARQRIDVELEYTDTLLIRIADDGPGCDEADAGSLIRRGKRLDESVQGHGLGLSIVWDIVNTYQGRLNVGRSKSLGGFLVTVELPLH</sequence>
<keyword evidence="7 14" id="KW-0418">Kinase</keyword>
<comment type="catalytic activity">
    <reaction evidence="1">
        <text>ATP + protein L-histidine = ADP + protein N-phospho-L-histidine.</text>
        <dbReference type="EC" id="2.7.13.3"/>
    </reaction>
</comment>
<evidence type="ECO:0000259" key="13">
    <source>
        <dbReference type="PROSITE" id="PS50885"/>
    </source>
</evidence>
<dbReference type="InterPro" id="IPR050428">
    <property type="entry name" value="TCS_sensor_his_kinase"/>
</dbReference>
<evidence type="ECO:0000256" key="1">
    <source>
        <dbReference type="ARBA" id="ARBA00000085"/>
    </source>
</evidence>
<dbReference type="Pfam" id="PF02518">
    <property type="entry name" value="HATPase_c"/>
    <property type="match status" value="1"/>
</dbReference>
<evidence type="ECO:0000256" key="6">
    <source>
        <dbReference type="ARBA" id="ARBA00022692"/>
    </source>
</evidence>
<proteinExistence type="predicted"/>
<feature type="domain" description="HAMP" evidence="13">
    <location>
        <begin position="180"/>
        <end position="231"/>
    </location>
</feature>
<dbReference type="InterPro" id="IPR004358">
    <property type="entry name" value="Sig_transdc_His_kin-like_C"/>
</dbReference>
<dbReference type="SUPFAM" id="SSF55874">
    <property type="entry name" value="ATPase domain of HSP90 chaperone/DNA topoisomerase II/histidine kinase"/>
    <property type="match status" value="1"/>
</dbReference>
<dbReference type="PROSITE" id="PS50109">
    <property type="entry name" value="HIS_KIN"/>
    <property type="match status" value="1"/>
</dbReference>
<evidence type="ECO:0000313" key="15">
    <source>
        <dbReference type="Proteomes" id="UP001524499"/>
    </source>
</evidence>
<dbReference type="PANTHER" id="PTHR45436">
    <property type="entry name" value="SENSOR HISTIDINE KINASE YKOH"/>
    <property type="match status" value="1"/>
</dbReference>
<keyword evidence="9" id="KW-0902">Two-component regulatory system</keyword>
<dbReference type="PANTHER" id="PTHR45436:SF5">
    <property type="entry name" value="SENSOR HISTIDINE KINASE TRCS"/>
    <property type="match status" value="1"/>
</dbReference>
<evidence type="ECO:0000256" key="7">
    <source>
        <dbReference type="ARBA" id="ARBA00022777"/>
    </source>
</evidence>
<evidence type="ECO:0000259" key="12">
    <source>
        <dbReference type="PROSITE" id="PS50109"/>
    </source>
</evidence>
<keyword evidence="8 11" id="KW-1133">Transmembrane helix</keyword>
<dbReference type="GO" id="GO:0016301">
    <property type="term" value="F:kinase activity"/>
    <property type="evidence" value="ECO:0007669"/>
    <property type="project" value="UniProtKB-KW"/>
</dbReference>
<dbReference type="PROSITE" id="PS50885">
    <property type="entry name" value="HAMP"/>
    <property type="match status" value="1"/>
</dbReference>
<evidence type="ECO:0000256" key="9">
    <source>
        <dbReference type="ARBA" id="ARBA00023012"/>
    </source>
</evidence>
<dbReference type="SMART" id="SM00387">
    <property type="entry name" value="HATPase_c"/>
    <property type="match status" value="1"/>
</dbReference>
<name>A0ABT1TEH7_9GAMM</name>
<protein>
    <recommendedName>
        <fullName evidence="3">histidine kinase</fullName>
        <ecNumber evidence="3">2.7.13.3</ecNumber>
    </recommendedName>
</protein>
<dbReference type="EMBL" id="JANIBJ010000010">
    <property type="protein sequence ID" value="MCQ8103866.1"/>
    <property type="molecule type" value="Genomic_DNA"/>
</dbReference>
<comment type="caution">
    <text evidence="14">The sequence shown here is derived from an EMBL/GenBank/DDBJ whole genome shotgun (WGS) entry which is preliminary data.</text>
</comment>
<dbReference type="InterPro" id="IPR003594">
    <property type="entry name" value="HATPase_dom"/>
</dbReference>
<evidence type="ECO:0000256" key="11">
    <source>
        <dbReference type="SAM" id="Phobius"/>
    </source>
</evidence>
<evidence type="ECO:0000256" key="5">
    <source>
        <dbReference type="ARBA" id="ARBA00022679"/>
    </source>
</evidence>
<feature type="transmembrane region" description="Helical" evidence="11">
    <location>
        <begin position="158"/>
        <end position="177"/>
    </location>
</feature>
<dbReference type="InterPro" id="IPR005467">
    <property type="entry name" value="His_kinase_dom"/>
</dbReference>
<dbReference type="Gene3D" id="3.30.565.10">
    <property type="entry name" value="Histidine kinase-like ATPase, C-terminal domain"/>
    <property type="match status" value="1"/>
</dbReference>
<evidence type="ECO:0000256" key="2">
    <source>
        <dbReference type="ARBA" id="ARBA00004370"/>
    </source>
</evidence>
<evidence type="ECO:0000256" key="10">
    <source>
        <dbReference type="ARBA" id="ARBA00023136"/>
    </source>
</evidence>
<evidence type="ECO:0000313" key="14">
    <source>
        <dbReference type="EMBL" id="MCQ8103866.1"/>
    </source>
</evidence>
<evidence type="ECO:0000256" key="3">
    <source>
        <dbReference type="ARBA" id="ARBA00012438"/>
    </source>
</evidence>
<comment type="subcellular location">
    <subcellularLocation>
        <location evidence="2">Membrane</location>
    </subcellularLocation>
</comment>
<dbReference type="InterPro" id="IPR003660">
    <property type="entry name" value="HAMP_dom"/>
</dbReference>
<keyword evidence="10 11" id="KW-0472">Membrane</keyword>
<keyword evidence="5" id="KW-0808">Transferase</keyword>
<accession>A0ABT1TEH7</accession>
<keyword evidence="15" id="KW-1185">Reference proteome</keyword>
<dbReference type="PRINTS" id="PR00344">
    <property type="entry name" value="BCTRLSENSOR"/>
</dbReference>
<evidence type="ECO:0000256" key="4">
    <source>
        <dbReference type="ARBA" id="ARBA00022553"/>
    </source>
</evidence>
<dbReference type="EC" id="2.7.13.3" evidence="3"/>
<feature type="domain" description="Histidine kinase" evidence="12">
    <location>
        <begin position="239"/>
        <end position="440"/>
    </location>
</feature>
<keyword evidence="6 11" id="KW-0812">Transmembrane</keyword>
<dbReference type="RefSeq" id="WP_256601611.1">
    <property type="nucleotide sequence ID" value="NZ_JANIBJ010000010.1"/>
</dbReference>
<evidence type="ECO:0000256" key="8">
    <source>
        <dbReference type="ARBA" id="ARBA00022989"/>
    </source>
</evidence>
<keyword evidence="4" id="KW-0597">Phosphoprotein</keyword>
<dbReference type="Proteomes" id="UP001524499">
    <property type="component" value="Unassembled WGS sequence"/>
</dbReference>